<dbReference type="OrthoDB" id="9812295at2"/>
<proteinExistence type="predicted"/>
<dbReference type="InterPro" id="IPR050712">
    <property type="entry name" value="NAD(P)H-dep_reductase"/>
</dbReference>
<dbReference type="RefSeq" id="WP_028378461.1">
    <property type="nucleotide sequence ID" value="NZ_CP017601.1"/>
</dbReference>
<dbReference type="GO" id="GO:0016491">
    <property type="term" value="F:oxidoreductase activity"/>
    <property type="evidence" value="ECO:0007669"/>
    <property type="project" value="InterPro"/>
</dbReference>
<dbReference type="Pfam" id="PF03358">
    <property type="entry name" value="FMN_red"/>
    <property type="match status" value="1"/>
</dbReference>
<protein>
    <submittedName>
        <fullName evidence="3">NAD(P)H-dependent oxidoreductase</fullName>
    </submittedName>
</protein>
<dbReference type="InterPro" id="IPR005025">
    <property type="entry name" value="FMN_Rdtase-like_dom"/>
</dbReference>
<organism evidence="3 4">
    <name type="scientific">Legionella pneumophila</name>
    <dbReference type="NCBI Taxonomy" id="446"/>
    <lineage>
        <taxon>Bacteria</taxon>
        <taxon>Pseudomonadati</taxon>
        <taxon>Pseudomonadota</taxon>
        <taxon>Gammaproteobacteria</taxon>
        <taxon>Legionellales</taxon>
        <taxon>Legionellaceae</taxon>
        <taxon>Legionella</taxon>
    </lineage>
</organism>
<reference evidence="3 4" key="1">
    <citation type="submission" date="2018-02" db="EMBL/GenBank/DDBJ databases">
        <title>Draft genome sequences of four Legionella pneumophila clinical strains isolated in Ontario.</title>
        <authorList>
            <person name="Fortuna A."/>
            <person name="Ramnarine R."/>
            <person name="Li A."/>
            <person name="Frantz C."/>
            <person name="Mallo G."/>
        </authorList>
    </citation>
    <scope>NUCLEOTIDE SEQUENCE [LARGE SCALE GENOMIC DNA]</scope>
    <source>
        <strain evidence="3 4">LG61</strain>
    </source>
</reference>
<evidence type="ECO:0000313" key="3">
    <source>
        <dbReference type="EMBL" id="PPK29874.1"/>
    </source>
</evidence>
<accession>A0A2S6EXG4</accession>
<dbReference type="InterPro" id="IPR029039">
    <property type="entry name" value="Flavoprotein-like_sf"/>
</dbReference>
<evidence type="ECO:0000256" key="2">
    <source>
        <dbReference type="ARBA" id="ARBA00022643"/>
    </source>
</evidence>
<dbReference type="GO" id="GO:0005829">
    <property type="term" value="C:cytosol"/>
    <property type="evidence" value="ECO:0007669"/>
    <property type="project" value="TreeGrafter"/>
</dbReference>
<evidence type="ECO:0000313" key="4">
    <source>
        <dbReference type="Proteomes" id="UP000239239"/>
    </source>
</evidence>
<name>A0A2S6EXG4_LEGPN</name>
<comment type="cofactor">
    <cofactor evidence="1">
        <name>FMN</name>
        <dbReference type="ChEBI" id="CHEBI:58210"/>
    </cofactor>
</comment>
<comment type="caution">
    <text evidence="3">The sequence shown here is derived from an EMBL/GenBank/DDBJ whole genome shotgun (WGS) entry which is preliminary data.</text>
</comment>
<evidence type="ECO:0000256" key="1">
    <source>
        <dbReference type="ARBA" id="ARBA00001917"/>
    </source>
</evidence>
<dbReference type="PANTHER" id="PTHR30543">
    <property type="entry name" value="CHROMATE REDUCTASE"/>
    <property type="match status" value="1"/>
</dbReference>
<dbReference type="SUPFAM" id="SSF52218">
    <property type="entry name" value="Flavoproteins"/>
    <property type="match status" value="1"/>
</dbReference>
<dbReference type="AlphaFoldDB" id="A0A2S6EXG4"/>
<keyword evidence="2" id="KW-0288">FMN</keyword>
<dbReference type="PANTHER" id="PTHR30543:SF21">
    <property type="entry name" value="NAD(P)H-DEPENDENT FMN REDUCTASE LOT6"/>
    <property type="match status" value="1"/>
</dbReference>
<sequence length="183" mass="20542">MFKVAVIVGSLRKESFNRKLAFALEKLQHPTFQLSHIKIDDIPLYNQDLDNNLPESVMRLKKEITEADAVLFVTPEYNRSIPGVLKNIIDWGTRPYGKNVWAGKLMAAIGTSPGAIGTAVAQSHLRSIMVAIDGIYFGQPEVYLIYKDGLIDSNYSITIEPTRNFLQGFLDRFAKEIAKHKSS</sequence>
<dbReference type="EMBL" id="PQWY01000016">
    <property type="protein sequence ID" value="PPK29874.1"/>
    <property type="molecule type" value="Genomic_DNA"/>
</dbReference>
<keyword evidence="2" id="KW-0285">Flavoprotein</keyword>
<dbReference type="GO" id="GO:0010181">
    <property type="term" value="F:FMN binding"/>
    <property type="evidence" value="ECO:0007669"/>
    <property type="project" value="TreeGrafter"/>
</dbReference>
<dbReference type="Proteomes" id="UP000239239">
    <property type="component" value="Unassembled WGS sequence"/>
</dbReference>
<dbReference type="Gene3D" id="3.40.50.360">
    <property type="match status" value="1"/>
</dbReference>
<gene>
    <name evidence="3" type="ORF">C3928_12540</name>
</gene>